<keyword evidence="7 8" id="KW-0131">Cell cycle</keyword>
<reference evidence="12 13" key="1">
    <citation type="submission" date="2023-06" db="EMBL/GenBank/DDBJ databases">
        <title>Alteromonas sp. ASW11-36 isolated from intertidal sand.</title>
        <authorList>
            <person name="Li Y."/>
        </authorList>
    </citation>
    <scope>NUCLEOTIDE SEQUENCE [LARGE SCALE GENOMIC DNA]</scope>
    <source>
        <strain evidence="12 13">ASW11-36</strain>
    </source>
</reference>
<evidence type="ECO:0000256" key="9">
    <source>
        <dbReference type="SAM" id="MobiDB-lite"/>
    </source>
</evidence>
<feature type="domain" description="OmpA-like" evidence="11">
    <location>
        <begin position="74"/>
        <end position="188"/>
    </location>
</feature>
<dbReference type="InterPro" id="IPR006665">
    <property type="entry name" value="OmpA-like"/>
</dbReference>
<evidence type="ECO:0000259" key="11">
    <source>
        <dbReference type="PROSITE" id="PS51123"/>
    </source>
</evidence>
<dbReference type="NCBIfam" id="TIGR02802">
    <property type="entry name" value="Pal_lipo"/>
    <property type="match status" value="1"/>
</dbReference>
<dbReference type="PROSITE" id="PS51257">
    <property type="entry name" value="PROKAR_LIPOPROTEIN"/>
    <property type="match status" value="1"/>
</dbReference>
<keyword evidence="2 8" id="KW-0732">Signal</keyword>
<feature type="signal peptide" evidence="10">
    <location>
        <begin position="1"/>
        <end position="29"/>
    </location>
</feature>
<dbReference type="PANTHER" id="PTHR30329">
    <property type="entry name" value="STATOR ELEMENT OF FLAGELLAR MOTOR COMPLEX"/>
    <property type="match status" value="1"/>
</dbReference>
<evidence type="ECO:0000256" key="1">
    <source>
        <dbReference type="ARBA" id="ARBA00022618"/>
    </source>
</evidence>
<sequence>MQTNKLMRTLVLGLSVATLAACQSGPSEAELEAERNRVAQEQAAAEEQARIAEQKRVEAEAAKRRQELEDAKNAELDALKNLNTVLFDFDRATVKAEFTDVLKRHADFLIANRDQNVVINGHTDSRGTPEYNIALGERRAKAVETYFLNAGVRGSQISVVSYGEEDPAVMGATEYAFAQNRRAVVVYQ</sequence>
<evidence type="ECO:0000256" key="7">
    <source>
        <dbReference type="ARBA" id="ARBA00023306"/>
    </source>
</evidence>
<dbReference type="InterPro" id="IPR039001">
    <property type="entry name" value="Pal"/>
</dbReference>
<dbReference type="InterPro" id="IPR006690">
    <property type="entry name" value="OMPA-like_CS"/>
</dbReference>
<dbReference type="InterPro" id="IPR036737">
    <property type="entry name" value="OmpA-like_sf"/>
</dbReference>
<evidence type="ECO:0000256" key="10">
    <source>
        <dbReference type="SAM" id="SignalP"/>
    </source>
</evidence>
<evidence type="ECO:0000256" key="8">
    <source>
        <dbReference type="HAMAP-Rule" id="MF_02204"/>
    </source>
</evidence>
<dbReference type="HAMAP" id="MF_02204">
    <property type="entry name" value="Pal"/>
    <property type="match status" value="1"/>
</dbReference>
<dbReference type="PROSITE" id="PS01068">
    <property type="entry name" value="OMPA_1"/>
    <property type="match status" value="1"/>
</dbReference>
<comment type="subcellular location">
    <subcellularLocation>
        <location evidence="8">Cell outer membrane</location>
        <topology evidence="8">Lipid-anchor</topology>
    </subcellularLocation>
</comment>
<feature type="chain" id="PRO_5045369563" description="Peptidoglycan-associated lipoprotein" evidence="10">
    <location>
        <begin position="30"/>
        <end position="188"/>
    </location>
</feature>
<protein>
    <recommendedName>
        <fullName evidence="8">Peptidoglycan-associated lipoprotein</fullName>
        <shortName evidence="8">PAL</shortName>
    </recommendedName>
</protein>
<evidence type="ECO:0000313" key="12">
    <source>
        <dbReference type="EMBL" id="MDM7859942.1"/>
    </source>
</evidence>
<gene>
    <name evidence="8 12" type="primary">pal</name>
    <name evidence="12" type="ORF">QTP81_04960</name>
</gene>
<dbReference type="RefSeq" id="WP_289364132.1">
    <property type="nucleotide sequence ID" value="NZ_JAUCBP010000006.1"/>
</dbReference>
<proteinExistence type="inferred from homology"/>
<evidence type="ECO:0000256" key="4">
    <source>
        <dbReference type="ARBA" id="ARBA00023139"/>
    </source>
</evidence>
<dbReference type="EMBL" id="JAUCBP010000006">
    <property type="protein sequence ID" value="MDM7859942.1"/>
    <property type="molecule type" value="Genomic_DNA"/>
</dbReference>
<dbReference type="InterPro" id="IPR014169">
    <property type="entry name" value="Pal_lipo_C"/>
</dbReference>
<dbReference type="CDD" id="cd07185">
    <property type="entry name" value="OmpA_C-like"/>
    <property type="match status" value="1"/>
</dbReference>
<comment type="caution">
    <text evidence="12">The sequence shown here is derived from an EMBL/GenBank/DDBJ whole genome shotgun (WGS) entry which is preliminary data.</text>
</comment>
<dbReference type="Pfam" id="PF00691">
    <property type="entry name" value="OmpA"/>
    <property type="match status" value="1"/>
</dbReference>
<keyword evidence="6 8" id="KW-0449">Lipoprotein</keyword>
<dbReference type="PROSITE" id="PS51123">
    <property type="entry name" value="OMPA_2"/>
    <property type="match status" value="1"/>
</dbReference>
<feature type="region of interest" description="Disordered" evidence="9">
    <location>
        <begin position="32"/>
        <end position="51"/>
    </location>
</feature>
<keyword evidence="3 8" id="KW-0472">Membrane</keyword>
<keyword evidence="13" id="KW-1185">Reference proteome</keyword>
<evidence type="ECO:0000256" key="5">
    <source>
        <dbReference type="ARBA" id="ARBA00023237"/>
    </source>
</evidence>
<dbReference type="Proteomes" id="UP001234343">
    <property type="component" value="Unassembled WGS sequence"/>
</dbReference>
<dbReference type="InterPro" id="IPR006664">
    <property type="entry name" value="OMP_bac"/>
</dbReference>
<evidence type="ECO:0000256" key="6">
    <source>
        <dbReference type="ARBA" id="ARBA00023288"/>
    </source>
</evidence>
<dbReference type="Gene3D" id="3.30.1330.60">
    <property type="entry name" value="OmpA-like domain"/>
    <property type="match status" value="1"/>
</dbReference>
<organism evidence="12 13">
    <name type="scientific">Alteromonas arenosi</name>
    <dbReference type="NCBI Taxonomy" id="3055817"/>
    <lineage>
        <taxon>Bacteria</taxon>
        <taxon>Pseudomonadati</taxon>
        <taxon>Pseudomonadota</taxon>
        <taxon>Gammaproteobacteria</taxon>
        <taxon>Alteromonadales</taxon>
        <taxon>Alteromonadaceae</taxon>
        <taxon>Alteromonas/Salinimonas group</taxon>
        <taxon>Alteromonas</taxon>
    </lineage>
</organism>
<keyword evidence="5 8" id="KW-0998">Cell outer membrane</keyword>
<dbReference type="SUPFAM" id="SSF103088">
    <property type="entry name" value="OmpA-like"/>
    <property type="match status" value="1"/>
</dbReference>
<comment type="subunit">
    <text evidence="8">The Tol-Pal system is composed of five core proteins: the inner membrane proteins TolA, TolQ and TolR, the periplasmic protein TolB and the outer membrane protein Pal. They form a network linking the inner and outer membranes and the peptidoglycan layer.</text>
</comment>
<comment type="function">
    <text evidence="8">Part of the Tol-Pal system, which plays a role in outer membrane invagination during cell division and is important for maintaining outer membrane integrity.</text>
</comment>
<evidence type="ECO:0000256" key="3">
    <source>
        <dbReference type="ARBA" id="ARBA00023136"/>
    </source>
</evidence>
<name>A0ABT7SUS3_9ALTE</name>
<dbReference type="PRINTS" id="PR01021">
    <property type="entry name" value="OMPADOMAIN"/>
</dbReference>
<accession>A0ABT7SUS3</accession>
<dbReference type="InterPro" id="IPR050330">
    <property type="entry name" value="Bact_OuterMem_StrucFunc"/>
</dbReference>
<evidence type="ECO:0000313" key="13">
    <source>
        <dbReference type="Proteomes" id="UP001234343"/>
    </source>
</evidence>
<comment type="similarity">
    <text evidence="8">Belongs to the Pal lipoprotein family.</text>
</comment>
<dbReference type="PANTHER" id="PTHR30329:SF21">
    <property type="entry name" value="LIPOPROTEIN YIAD-RELATED"/>
    <property type="match status" value="1"/>
</dbReference>
<keyword evidence="1 8" id="KW-0132">Cell division</keyword>
<evidence type="ECO:0000256" key="2">
    <source>
        <dbReference type="ARBA" id="ARBA00022729"/>
    </source>
</evidence>
<keyword evidence="4 8" id="KW-0564">Palmitate</keyword>